<protein>
    <submittedName>
        <fullName evidence="2">DNA polymerase III subunit gamma/tau</fullName>
        <ecNumber evidence="2">2.7.7.7</ecNumber>
    </submittedName>
</protein>
<dbReference type="EC" id="2.7.7.7" evidence="2"/>
<feature type="region of interest" description="Disordered" evidence="1">
    <location>
        <begin position="1"/>
        <end position="26"/>
    </location>
</feature>
<keyword evidence="3" id="KW-1185">Reference proteome</keyword>
<evidence type="ECO:0000256" key="1">
    <source>
        <dbReference type="SAM" id="MobiDB-lite"/>
    </source>
</evidence>
<feature type="non-terminal residue" evidence="2">
    <location>
        <position position="1"/>
    </location>
</feature>
<comment type="caution">
    <text evidence="2">The sequence shown here is derived from an EMBL/GenBank/DDBJ whole genome shotgun (WGS) entry which is preliminary data.</text>
</comment>
<keyword evidence="2" id="KW-0808">Transferase</keyword>
<name>A0ABS1E3F7_RUBGE</name>
<keyword evidence="2" id="KW-0548">Nucleotidyltransferase</keyword>
<reference evidence="2" key="2">
    <citation type="journal article" date="2020" name="Microorganisms">
        <title>Osmotic Adaptation and Compatible Solute Biosynthesis of Phototrophic Bacteria as Revealed from Genome Analyses.</title>
        <authorList>
            <person name="Imhoff J.F."/>
            <person name="Rahn T."/>
            <person name="Kunzel S."/>
            <person name="Keller A."/>
            <person name="Neulinger S.C."/>
        </authorList>
    </citation>
    <scope>NUCLEOTIDE SEQUENCE</scope>
    <source>
        <strain evidence="2">IM 151</strain>
    </source>
</reference>
<proteinExistence type="predicted"/>
<sequence length="155" mass="17215">HSAYQRSPSGVRRDEPPAPPPRTPLGDRWYALCQALAERGGVSAMLRQLAWQGGLVEVDEAAVPPRWRLLVESESLRSNALRDKLVAAVAVELGSPVDLQLEPGSPEDTPAKRDAWERTRRQQAAEHTIRQDPVVLELMRQFSTARIVPNSIKPV</sequence>
<evidence type="ECO:0000313" key="2">
    <source>
        <dbReference type="EMBL" id="MBK1715936.1"/>
    </source>
</evidence>
<organism evidence="2 3">
    <name type="scientific">Rubrivivax gelatinosus</name>
    <name type="common">Rhodocyclus gelatinosus</name>
    <name type="synonym">Rhodopseudomonas gelatinosa</name>
    <dbReference type="NCBI Taxonomy" id="28068"/>
    <lineage>
        <taxon>Bacteria</taxon>
        <taxon>Pseudomonadati</taxon>
        <taxon>Pseudomonadota</taxon>
        <taxon>Betaproteobacteria</taxon>
        <taxon>Burkholderiales</taxon>
        <taxon>Sphaerotilaceae</taxon>
        <taxon>Rubrivivax</taxon>
    </lineage>
</organism>
<dbReference type="GO" id="GO:0003887">
    <property type="term" value="F:DNA-directed DNA polymerase activity"/>
    <property type="evidence" value="ECO:0007669"/>
    <property type="project" value="UniProtKB-EC"/>
</dbReference>
<dbReference type="InterPro" id="IPR038249">
    <property type="entry name" value="PolIII_tau_V_sf"/>
</dbReference>
<feature type="region of interest" description="Disordered" evidence="1">
    <location>
        <begin position="98"/>
        <end position="125"/>
    </location>
</feature>
<dbReference type="Proteomes" id="UP001041814">
    <property type="component" value="Unassembled WGS sequence"/>
</dbReference>
<feature type="compositionally biased region" description="Basic and acidic residues" evidence="1">
    <location>
        <begin position="109"/>
        <end position="125"/>
    </location>
</feature>
<dbReference type="EMBL" id="NRRU01000181">
    <property type="protein sequence ID" value="MBK1715936.1"/>
    <property type="molecule type" value="Genomic_DNA"/>
</dbReference>
<dbReference type="Gene3D" id="3.30.300.150">
    <property type="entry name" value="DNA polymerase III, tau subunit, domain V"/>
    <property type="match status" value="1"/>
</dbReference>
<accession>A0ABS1E3F7</accession>
<reference evidence="2" key="1">
    <citation type="submission" date="2017-08" db="EMBL/GenBank/DDBJ databases">
        <authorList>
            <person name="Imhoff J.F."/>
            <person name="Rahn T."/>
            <person name="Kuenzel S."/>
            <person name="Neulinger S.C."/>
        </authorList>
    </citation>
    <scope>NUCLEOTIDE SEQUENCE</scope>
    <source>
        <strain evidence="2">IM 151</strain>
    </source>
</reference>
<gene>
    <name evidence="2" type="ORF">CKO43_24620</name>
</gene>
<evidence type="ECO:0000313" key="3">
    <source>
        <dbReference type="Proteomes" id="UP001041814"/>
    </source>
</evidence>